<protein>
    <submittedName>
        <fullName evidence="1">Uncharacterized protein</fullName>
    </submittedName>
</protein>
<evidence type="ECO:0000313" key="1">
    <source>
        <dbReference type="EMBL" id="MBB5062495.1"/>
    </source>
</evidence>
<dbReference type="EMBL" id="JACHIO010000003">
    <property type="protein sequence ID" value="MBB5062495.1"/>
    <property type="molecule type" value="Genomic_DNA"/>
</dbReference>
<proteinExistence type="predicted"/>
<dbReference type="Proteomes" id="UP000584867">
    <property type="component" value="Unassembled WGS sequence"/>
</dbReference>
<sequence length="31" mass="3358">MRSLLLTVMIIAVLKGTFLTVFVASSDSTNE</sequence>
<organism evidence="1 2">
    <name type="scientific">Granulicella mallensis</name>
    <dbReference type="NCBI Taxonomy" id="940614"/>
    <lineage>
        <taxon>Bacteria</taxon>
        <taxon>Pseudomonadati</taxon>
        <taxon>Acidobacteriota</taxon>
        <taxon>Terriglobia</taxon>
        <taxon>Terriglobales</taxon>
        <taxon>Acidobacteriaceae</taxon>
        <taxon>Granulicella</taxon>
    </lineage>
</organism>
<name>A0A7W8E9L7_9BACT</name>
<evidence type="ECO:0000313" key="2">
    <source>
        <dbReference type="Proteomes" id="UP000584867"/>
    </source>
</evidence>
<dbReference type="AlphaFoldDB" id="A0A7W8E9L7"/>
<reference evidence="1 2" key="1">
    <citation type="submission" date="2020-08" db="EMBL/GenBank/DDBJ databases">
        <title>Genomic Encyclopedia of Type Strains, Phase IV (KMG-V): Genome sequencing to study the core and pangenomes of soil and plant-associated prokaryotes.</title>
        <authorList>
            <person name="Whitman W."/>
        </authorList>
    </citation>
    <scope>NUCLEOTIDE SEQUENCE [LARGE SCALE GENOMIC DNA]</scope>
    <source>
        <strain evidence="1 2">X5P3</strain>
    </source>
</reference>
<gene>
    <name evidence="1" type="ORF">HDF15_000825</name>
</gene>
<comment type="caution">
    <text evidence="1">The sequence shown here is derived from an EMBL/GenBank/DDBJ whole genome shotgun (WGS) entry which is preliminary data.</text>
</comment>
<accession>A0A7W8E9L7</accession>